<dbReference type="EMBL" id="QSLN01000001">
    <property type="protein sequence ID" value="RDV84618.1"/>
    <property type="molecule type" value="Genomic_DNA"/>
</dbReference>
<sequence>MRVGFLLENGVPFVGPLVSSAAGGRRVVDRWFKACGLQEGGSVLVRAFLVPQHQGRYELVLTAGRKMLLRLPGFDELLAWRLLRAARSKGILVVTPLVGKNRYPLAKLEGLGLVLKCGRRDGKE</sequence>
<organism evidence="1 2">
    <name type="scientific">Ammonifex thiophilus</name>
    <dbReference type="NCBI Taxonomy" id="444093"/>
    <lineage>
        <taxon>Bacteria</taxon>
        <taxon>Bacillati</taxon>
        <taxon>Bacillota</taxon>
        <taxon>Clostridia</taxon>
        <taxon>Thermoanaerobacterales</taxon>
        <taxon>Thermoanaerobacteraceae</taxon>
        <taxon>Ammonifex</taxon>
    </lineage>
</organism>
<keyword evidence="2" id="KW-1185">Reference proteome</keyword>
<gene>
    <name evidence="1" type="ORF">DXX99_00800</name>
</gene>
<reference evidence="1 2" key="1">
    <citation type="submission" date="2018-08" db="EMBL/GenBank/DDBJ databases">
        <title>Form III RuBisCO-mediated autotrophy in Thermodesulfobium bacteria.</title>
        <authorList>
            <person name="Toshchakov S.V."/>
            <person name="Kublanov I.V."/>
            <person name="Frolov E."/>
            <person name="Bonch-Osmolovskaya E.A."/>
            <person name="Tourova T.P."/>
            <person name="Chernych N.A."/>
            <person name="Lebedinsky A.V."/>
        </authorList>
    </citation>
    <scope>NUCLEOTIDE SEQUENCE [LARGE SCALE GENOMIC DNA]</scope>
    <source>
        <strain evidence="1 2">SR</strain>
    </source>
</reference>
<evidence type="ECO:0000313" key="2">
    <source>
        <dbReference type="Proteomes" id="UP000256329"/>
    </source>
</evidence>
<protein>
    <submittedName>
        <fullName evidence="1">Uncharacterized protein</fullName>
    </submittedName>
</protein>
<name>A0A3D8P7J2_9THEO</name>
<comment type="caution">
    <text evidence="1">The sequence shown here is derived from an EMBL/GenBank/DDBJ whole genome shotgun (WGS) entry which is preliminary data.</text>
</comment>
<dbReference type="OrthoDB" id="9943732at2"/>
<dbReference type="AlphaFoldDB" id="A0A3D8P7J2"/>
<dbReference type="Proteomes" id="UP000256329">
    <property type="component" value="Unassembled WGS sequence"/>
</dbReference>
<proteinExistence type="predicted"/>
<evidence type="ECO:0000313" key="1">
    <source>
        <dbReference type="EMBL" id="RDV84618.1"/>
    </source>
</evidence>
<dbReference type="RefSeq" id="WP_115791612.1">
    <property type="nucleotide sequence ID" value="NZ_QSLN01000001.1"/>
</dbReference>
<accession>A0A3D8P7J2</accession>